<evidence type="ECO:0000313" key="3">
    <source>
        <dbReference type="Proteomes" id="UP001066276"/>
    </source>
</evidence>
<feature type="region of interest" description="Disordered" evidence="1">
    <location>
        <begin position="66"/>
        <end position="101"/>
    </location>
</feature>
<feature type="region of interest" description="Disordered" evidence="1">
    <location>
        <begin position="14"/>
        <end position="34"/>
    </location>
</feature>
<evidence type="ECO:0000256" key="1">
    <source>
        <dbReference type="SAM" id="MobiDB-lite"/>
    </source>
</evidence>
<dbReference type="EMBL" id="JANPWB010000006">
    <property type="protein sequence ID" value="KAJ1176195.1"/>
    <property type="molecule type" value="Genomic_DNA"/>
</dbReference>
<name>A0AAV7TID9_PLEWA</name>
<evidence type="ECO:0000313" key="2">
    <source>
        <dbReference type="EMBL" id="KAJ1176195.1"/>
    </source>
</evidence>
<accession>A0AAV7TID9</accession>
<proteinExistence type="predicted"/>
<reference evidence="2" key="1">
    <citation type="journal article" date="2022" name="bioRxiv">
        <title>Sequencing and chromosome-scale assembly of the giantPleurodeles waltlgenome.</title>
        <authorList>
            <person name="Brown T."/>
            <person name="Elewa A."/>
            <person name="Iarovenko S."/>
            <person name="Subramanian E."/>
            <person name="Araus A.J."/>
            <person name="Petzold A."/>
            <person name="Susuki M."/>
            <person name="Suzuki K.-i.T."/>
            <person name="Hayashi T."/>
            <person name="Toyoda A."/>
            <person name="Oliveira C."/>
            <person name="Osipova E."/>
            <person name="Leigh N.D."/>
            <person name="Simon A."/>
            <person name="Yun M.H."/>
        </authorList>
    </citation>
    <scope>NUCLEOTIDE SEQUENCE</scope>
    <source>
        <strain evidence="2">20211129_DDA</strain>
        <tissue evidence="2">Liver</tissue>
    </source>
</reference>
<organism evidence="2 3">
    <name type="scientific">Pleurodeles waltl</name>
    <name type="common">Iberian ribbed newt</name>
    <dbReference type="NCBI Taxonomy" id="8319"/>
    <lineage>
        <taxon>Eukaryota</taxon>
        <taxon>Metazoa</taxon>
        <taxon>Chordata</taxon>
        <taxon>Craniata</taxon>
        <taxon>Vertebrata</taxon>
        <taxon>Euteleostomi</taxon>
        <taxon>Amphibia</taxon>
        <taxon>Batrachia</taxon>
        <taxon>Caudata</taxon>
        <taxon>Salamandroidea</taxon>
        <taxon>Salamandridae</taxon>
        <taxon>Pleurodelinae</taxon>
        <taxon>Pleurodeles</taxon>
    </lineage>
</organism>
<dbReference type="Proteomes" id="UP001066276">
    <property type="component" value="Chromosome 3_2"/>
</dbReference>
<comment type="caution">
    <text evidence="2">The sequence shown here is derived from an EMBL/GenBank/DDBJ whole genome shotgun (WGS) entry which is preliminary data.</text>
</comment>
<protein>
    <submittedName>
        <fullName evidence="2">Uncharacterized protein</fullName>
    </submittedName>
</protein>
<gene>
    <name evidence="2" type="ORF">NDU88_001478</name>
</gene>
<dbReference type="AlphaFoldDB" id="A0AAV7TID9"/>
<keyword evidence="3" id="KW-1185">Reference proteome</keyword>
<sequence>MLRGRTLRLGLARGRPGCSVPRPEGETGRARPGAAERCGWGCGGDLGACPPIEIGPLWRKPLQVCGPRGGRRGSPLRPTESIGYSGAPPRQRQLSGLRRGVEPLRAGAPWLVPD</sequence>